<comment type="caution">
    <text evidence="1">The sequence shown here is derived from an EMBL/GenBank/DDBJ whole genome shotgun (WGS) entry which is preliminary data.</text>
</comment>
<sequence length="137" mass="15718">MSKQEMRKRIWSCAGQLVDEKGYVSPVDLLVKMGRVTKKQVADWRVRRIPYLEQVSEGNFSKMKFILNELREFGKSANLKSSQTAYVSWGKGSKKRLRFSKSGDAWIETMYSTHYVLTTAKQLILDTEPETTDSLGS</sequence>
<dbReference type="RefSeq" id="WP_211266019.1">
    <property type="nucleotide sequence ID" value="NZ_LJCO01000065.1"/>
</dbReference>
<dbReference type="EMBL" id="LJCO01000065">
    <property type="protein sequence ID" value="KPV42925.1"/>
    <property type="molecule type" value="Genomic_DNA"/>
</dbReference>
<protein>
    <submittedName>
        <fullName evidence="1">Uncharacterized protein</fullName>
    </submittedName>
</protein>
<dbReference type="PATRIC" id="fig|471514.4.peg.4701"/>
<gene>
    <name evidence="1" type="ORF">AN477_15085</name>
</gene>
<evidence type="ECO:0000313" key="1">
    <source>
        <dbReference type="EMBL" id="KPV42925.1"/>
    </source>
</evidence>
<name>A0A0N8PNZ8_9BACL</name>
<dbReference type="Proteomes" id="UP000050482">
    <property type="component" value="Unassembled WGS sequence"/>
</dbReference>
<keyword evidence="2" id="KW-1185">Reference proteome</keyword>
<reference evidence="1 2" key="1">
    <citation type="submission" date="2015-09" db="EMBL/GenBank/DDBJ databases">
        <title>Draft genome sequence of Alicyclobacillus ferrooxydans DSM 22381.</title>
        <authorList>
            <person name="Hemp J."/>
        </authorList>
    </citation>
    <scope>NUCLEOTIDE SEQUENCE [LARGE SCALE GENOMIC DNA]</scope>
    <source>
        <strain evidence="1 2">TC-34</strain>
    </source>
</reference>
<dbReference type="AlphaFoldDB" id="A0A0N8PNZ8"/>
<accession>A0A0N8PNZ8</accession>
<organism evidence="1 2">
    <name type="scientific">Alicyclobacillus ferrooxydans</name>
    <dbReference type="NCBI Taxonomy" id="471514"/>
    <lineage>
        <taxon>Bacteria</taxon>
        <taxon>Bacillati</taxon>
        <taxon>Bacillota</taxon>
        <taxon>Bacilli</taxon>
        <taxon>Bacillales</taxon>
        <taxon>Alicyclobacillaceae</taxon>
        <taxon>Alicyclobacillus</taxon>
    </lineage>
</organism>
<evidence type="ECO:0000313" key="2">
    <source>
        <dbReference type="Proteomes" id="UP000050482"/>
    </source>
</evidence>
<proteinExistence type="predicted"/>